<reference evidence="4" key="4">
    <citation type="journal article" date="2023" name="Front. Microbiol.">
        <title>Virotyping and genetic antimicrobial susceptibility testing of porcine ETEC/STEC strains and associated plasmid types.</title>
        <authorList>
            <person name="Vereecke N."/>
            <person name="Van Hoorde S."/>
            <person name="Sperling D."/>
            <person name="Theuns S."/>
            <person name="Devriendt B."/>
            <person name="Cox E."/>
        </authorList>
    </citation>
    <scope>NUCLEOTIDE SEQUENCE</scope>
    <source>
        <strain evidence="4">ETEC4085</strain>
        <plasmid evidence="4 8">unnamed1</plasmid>
    </source>
</reference>
<evidence type="ECO:0000313" key="1">
    <source>
        <dbReference type="EMBL" id="EFH5895767.1"/>
    </source>
</evidence>
<sequence>MIDIQKLISWLGVEGAKAGLDKSEMTNAELIESFGNLLPKNPSKLKRSDLVEEIILATRRMTHKSVEELMEMSKEDLYSYFHDQKYSRKELLDLLYTLEIRPGSSAKKNLTEFTISEISDIGMYRRVAKGNHA</sequence>
<geneLocation type="plasmid" evidence="5">
    <name>pncyu-26-73-8</name>
</geneLocation>
<proteinExistence type="predicted"/>
<evidence type="ECO:0000313" key="4">
    <source>
        <dbReference type="EMBL" id="WHI04621.1"/>
    </source>
</evidence>
<evidence type="ECO:0000313" key="3">
    <source>
        <dbReference type="EMBL" id="QED76696.1"/>
    </source>
</evidence>
<dbReference type="EMBL" id="CP122635">
    <property type="protein sequence ID" value="WHI04621.1"/>
    <property type="molecule type" value="Genomic_DNA"/>
</dbReference>
<dbReference type="RefSeq" id="WP_001505260.1">
    <property type="nucleotide sequence ID" value="NZ_BKBZ01000147.1"/>
</dbReference>
<dbReference type="EMBL" id="CP042623">
    <property type="protein sequence ID" value="QED76696.1"/>
    <property type="molecule type" value="Genomic_DNA"/>
</dbReference>
<evidence type="ECO:0000313" key="6">
    <source>
        <dbReference type="Proteomes" id="UP000530628"/>
    </source>
</evidence>
<evidence type="ECO:0000313" key="8">
    <source>
        <dbReference type="Proteomes" id="UP001179946"/>
    </source>
</evidence>
<geneLocation type="plasmid" evidence="3">
    <name>pNCYU-26-73-8</name>
</geneLocation>
<evidence type="ECO:0000313" key="7">
    <source>
        <dbReference type="Proteomes" id="UP000531813"/>
    </source>
</evidence>
<dbReference type="Proteomes" id="UP000531813">
    <property type="component" value="Unassembled WGS sequence"/>
</dbReference>
<dbReference type="EMBL" id="AASWIS010000089">
    <property type="protein sequence ID" value="EFH5895767.1"/>
    <property type="molecule type" value="Genomic_DNA"/>
</dbReference>
<dbReference type="EMBL" id="AASWOY010000155">
    <property type="protein sequence ID" value="EFH6652286.1"/>
    <property type="molecule type" value="Genomic_DNA"/>
</dbReference>
<dbReference type="Proteomes" id="UP000530628">
    <property type="component" value="Unassembled WGS sequence"/>
</dbReference>
<name>A0A2Y8HPN9_ECOLX</name>
<reference evidence="3 5" key="1">
    <citation type="submission" date="2019-08" db="EMBL/GenBank/DDBJ databases">
        <title>Plasmid- and chromosome-located mcr-3 in mcr-1-positive Escherichia coli from diseased swine, Taiwan.</title>
        <authorList>
            <person name="Hsu C.-Y."/>
            <person name="Huang W.-C."/>
            <person name="Lauderdale T.-L."/>
        </authorList>
    </citation>
    <scope>NUCLEOTIDE SEQUENCE [LARGE SCALE GENOMIC DNA]</scope>
    <source>
        <strain evidence="3 5">NCYU-26-73</strain>
        <plasmid evidence="5">pncyu-26-73-8</plasmid>
        <plasmid evidence="3">pNCYU-26-73-8</plasmid>
    </source>
</reference>
<reference evidence="3 5" key="2">
    <citation type="submission" date="2019-08" db="EMBL/GenBank/DDBJ databases">
        <authorList>
            <person name="Chen F.-J."/>
            <person name="Wu H.-C."/>
            <person name="Liao Y.-C."/>
            <person name="Kuo S.-C."/>
        </authorList>
    </citation>
    <scope>NUCLEOTIDE SEQUENCE [LARGE SCALE GENOMIC DNA]</scope>
    <source>
        <strain evidence="3 5">NCYU-26-73</strain>
        <plasmid evidence="3">pNCYU-26-73-8</plasmid>
        <plasmid evidence="5">pncyu-26-73-8</plasmid>
    </source>
</reference>
<evidence type="ECO:0000313" key="2">
    <source>
        <dbReference type="EMBL" id="EFH6652286.1"/>
    </source>
</evidence>
<keyword evidence="3" id="KW-0614">Plasmid</keyword>
<dbReference type="Proteomes" id="UP001179946">
    <property type="component" value="Plasmid unnamed1"/>
</dbReference>
<reference evidence="2 6" key="3">
    <citation type="submission" date="2019-11" db="EMBL/GenBank/DDBJ databases">
        <authorList>
            <consortium name="GenomeTrakr network: Whole genome sequencing for foodborne pathogen traceback"/>
        </authorList>
    </citation>
    <scope>NUCLEOTIDE SEQUENCE [LARGE SCALE GENOMIC DNA]</scope>
    <source>
        <strain evidence="2 6">PSU-2072</strain>
        <strain evidence="1 7">PSU-2243</strain>
    </source>
</reference>
<dbReference type="Proteomes" id="UP000321299">
    <property type="component" value="Plasmid pNCYU-26-73-8"/>
</dbReference>
<geneLocation type="plasmid" evidence="4 8">
    <name>unnamed1</name>
</geneLocation>
<organism evidence="2 6">
    <name type="scientific">Escherichia coli</name>
    <dbReference type="NCBI Taxonomy" id="562"/>
    <lineage>
        <taxon>Bacteria</taxon>
        <taxon>Pseudomonadati</taxon>
        <taxon>Pseudomonadota</taxon>
        <taxon>Gammaproteobacteria</taxon>
        <taxon>Enterobacterales</taxon>
        <taxon>Enterobacteriaceae</taxon>
        <taxon>Escherichia</taxon>
    </lineage>
</organism>
<accession>A0A2Y8HPN9</accession>
<gene>
    <name evidence="3" type="ORF">FTV93_30545</name>
    <name evidence="2" type="ORF">GNW61_26810</name>
    <name evidence="1" type="ORF">GOP25_27015</name>
    <name evidence="4" type="ORF">QDW62_26090</name>
</gene>
<dbReference type="AlphaFoldDB" id="A0A2Y8HPN9"/>
<evidence type="ECO:0000313" key="5">
    <source>
        <dbReference type="Proteomes" id="UP000321299"/>
    </source>
</evidence>
<protein>
    <submittedName>
        <fullName evidence="2">Uncharacterized protein</fullName>
    </submittedName>
</protein>